<feature type="transmembrane region" description="Helical" evidence="1">
    <location>
        <begin position="207"/>
        <end position="230"/>
    </location>
</feature>
<keyword evidence="1" id="KW-1133">Transmembrane helix</keyword>
<feature type="transmembrane region" description="Helical" evidence="1">
    <location>
        <begin position="51"/>
        <end position="72"/>
    </location>
</feature>
<keyword evidence="3" id="KW-1185">Reference proteome</keyword>
<gene>
    <name evidence="2" type="ORF">BKA15_006748</name>
</gene>
<proteinExistence type="predicted"/>
<feature type="transmembrane region" description="Helical" evidence="1">
    <location>
        <begin position="103"/>
        <end position="121"/>
    </location>
</feature>
<accession>A0A7Y9LD13</accession>
<reference evidence="2 3" key="1">
    <citation type="submission" date="2020-07" db="EMBL/GenBank/DDBJ databases">
        <title>Sequencing the genomes of 1000 actinobacteria strains.</title>
        <authorList>
            <person name="Klenk H.-P."/>
        </authorList>
    </citation>
    <scope>NUCLEOTIDE SEQUENCE [LARGE SCALE GENOMIC DNA]</scope>
    <source>
        <strain evidence="2 3">DSM 22083</strain>
    </source>
</reference>
<name>A0A7Y9LD13_9ACTN</name>
<feature type="transmembrane region" description="Helical" evidence="1">
    <location>
        <begin position="279"/>
        <end position="299"/>
    </location>
</feature>
<dbReference type="EMBL" id="JACCBU010000001">
    <property type="protein sequence ID" value="NYE75419.1"/>
    <property type="molecule type" value="Genomic_DNA"/>
</dbReference>
<dbReference type="Proteomes" id="UP000569914">
    <property type="component" value="Unassembled WGS sequence"/>
</dbReference>
<feature type="transmembrane region" description="Helical" evidence="1">
    <location>
        <begin position="78"/>
        <end position="96"/>
    </location>
</feature>
<dbReference type="RefSeq" id="WP_179757925.1">
    <property type="nucleotide sequence ID" value="NZ_JACCBU010000001.1"/>
</dbReference>
<dbReference type="AlphaFoldDB" id="A0A7Y9LD13"/>
<evidence type="ECO:0000313" key="2">
    <source>
        <dbReference type="EMBL" id="NYE75419.1"/>
    </source>
</evidence>
<feature type="transmembrane region" description="Helical" evidence="1">
    <location>
        <begin position="251"/>
        <end position="273"/>
    </location>
</feature>
<evidence type="ECO:0000313" key="3">
    <source>
        <dbReference type="Proteomes" id="UP000569914"/>
    </source>
</evidence>
<feature type="transmembrane region" description="Helical" evidence="1">
    <location>
        <begin position="158"/>
        <end position="179"/>
    </location>
</feature>
<feature type="transmembrane region" description="Helical" evidence="1">
    <location>
        <begin position="6"/>
        <end position="30"/>
    </location>
</feature>
<sequence length="309" mass="33030">MIIAAVGALALALRAPLALTVLGLIAFGVLHNVLELRYVAGRFAAILTGRFLILLVILISGIVACRLIAGYLPALARYAEVGLGYLVLGVGCWYGLRGRRLALALLVLAVAAVGSFAWPSYHFVMLTHLHNLVPLVFLWEWAGRIHGPARDWFRASQVLWVLVVPALILAGAADGLIVADPGVVAGFVGDGSRVIAASAPPDAPVTIGLRLLVIFAFLQTMHYVVWVGFLPRYAPEAAAAFDARVPWLRGWRTWAVGAVGGVFLGALFVSDYFTGKALYGALASYHAYLEFPVLLALLMTPARPVPKVS</sequence>
<protein>
    <submittedName>
        <fullName evidence="2">Uncharacterized protein</fullName>
    </submittedName>
</protein>
<organism evidence="2 3">
    <name type="scientific">Microlunatus parietis</name>
    <dbReference type="NCBI Taxonomy" id="682979"/>
    <lineage>
        <taxon>Bacteria</taxon>
        <taxon>Bacillati</taxon>
        <taxon>Actinomycetota</taxon>
        <taxon>Actinomycetes</taxon>
        <taxon>Propionibacteriales</taxon>
        <taxon>Propionibacteriaceae</taxon>
        <taxon>Microlunatus</taxon>
    </lineage>
</organism>
<keyword evidence="1" id="KW-0812">Transmembrane</keyword>
<keyword evidence="1" id="KW-0472">Membrane</keyword>
<evidence type="ECO:0000256" key="1">
    <source>
        <dbReference type="SAM" id="Phobius"/>
    </source>
</evidence>
<comment type="caution">
    <text evidence="2">The sequence shown here is derived from an EMBL/GenBank/DDBJ whole genome shotgun (WGS) entry which is preliminary data.</text>
</comment>